<evidence type="ECO:0000313" key="3">
    <source>
        <dbReference type="Proteomes" id="UP001140453"/>
    </source>
</evidence>
<feature type="domain" description="2EXR" evidence="1">
    <location>
        <begin position="8"/>
        <end position="110"/>
    </location>
</feature>
<gene>
    <name evidence="2" type="ORF">N0V93_005498</name>
</gene>
<dbReference type="InterPro" id="IPR045518">
    <property type="entry name" value="2EXR"/>
</dbReference>
<reference evidence="2" key="1">
    <citation type="submission" date="2022-10" db="EMBL/GenBank/DDBJ databases">
        <title>Tapping the CABI collections for fungal endophytes: first genome assemblies for Collariella, Neodidymelliopsis, Ascochyta clinopodiicola, Didymella pomorum, Didymosphaeria variabile, Neocosmospora piperis and Neocucurbitaria cava.</title>
        <authorList>
            <person name="Hill R."/>
        </authorList>
    </citation>
    <scope>NUCLEOTIDE SEQUENCE</scope>
    <source>
        <strain evidence="2">IMI 355082</strain>
    </source>
</reference>
<evidence type="ECO:0000313" key="2">
    <source>
        <dbReference type="EMBL" id="KAJ4391878.1"/>
    </source>
</evidence>
<dbReference type="Proteomes" id="UP001140453">
    <property type="component" value="Unassembled WGS sequence"/>
</dbReference>
<accession>A0A9W9CX68</accession>
<evidence type="ECO:0000259" key="1">
    <source>
        <dbReference type="Pfam" id="PF20150"/>
    </source>
</evidence>
<dbReference type="Pfam" id="PF20150">
    <property type="entry name" value="2EXR"/>
    <property type="match status" value="1"/>
</dbReference>
<organism evidence="2 3">
    <name type="scientific">Gnomoniopsis smithogilvyi</name>
    <dbReference type="NCBI Taxonomy" id="1191159"/>
    <lineage>
        <taxon>Eukaryota</taxon>
        <taxon>Fungi</taxon>
        <taxon>Dikarya</taxon>
        <taxon>Ascomycota</taxon>
        <taxon>Pezizomycotina</taxon>
        <taxon>Sordariomycetes</taxon>
        <taxon>Sordariomycetidae</taxon>
        <taxon>Diaporthales</taxon>
        <taxon>Gnomoniaceae</taxon>
        <taxon>Gnomoniopsis</taxon>
    </lineage>
</organism>
<proteinExistence type="predicted"/>
<comment type="caution">
    <text evidence="2">The sequence shown here is derived from an EMBL/GenBank/DDBJ whole genome shotgun (WGS) entry which is preliminary data.</text>
</comment>
<name>A0A9W9CX68_9PEZI</name>
<dbReference type="OrthoDB" id="5230007at2759"/>
<sequence>MEITQIRKFQELPVELRQRVFELALPLHGPRVLGTHFIYHEDHPEHSTVDISTQALYRQFVLDIALVSQEAREAVRRVYRNYHAGVLAIVAGETKGLSMPIQFNPTIDTLFMVGRYLNIDCPVPSCTCLSSMRADPNISLAVPFSSLVRTEPRSEKRDEELRTLFKSLTTRKHCTIVILDTRWAMSGDPRIGKGTFDVDAEHHVLIDIRNTSKLDQYKSKKLRRWSSHTSGDSNGAQTAERDIAAVLHHVKTSWLEINGCFEPLQSGADKKMVKWAARPPNPIGEPTSWDKLEWKNWDYEDLIAKEWVEKLPEFTVAVLVPAPLPGK</sequence>
<keyword evidence="3" id="KW-1185">Reference proteome</keyword>
<dbReference type="EMBL" id="JAPEVB010000003">
    <property type="protein sequence ID" value="KAJ4391878.1"/>
    <property type="molecule type" value="Genomic_DNA"/>
</dbReference>
<protein>
    <recommendedName>
        <fullName evidence="1">2EXR domain-containing protein</fullName>
    </recommendedName>
</protein>
<dbReference type="AlphaFoldDB" id="A0A9W9CX68"/>